<reference evidence="1 3" key="3">
    <citation type="journal article" date="2011" name="Nat. Chem. Biol.">
        <title>Reveromycin A biosynthesis uses RevG and RevJ for stereospecific spiroacetal formation.</title>
        <authorList>
            <person name="Takahashi S."/>
            <person name="Toyoda A."/>
            <person name="Sekiyama Y."/>
            <person name="Takagi H."/>
            <person name="Nogawa T."/>
            <person name="Uramoto M."/>
            <person name="Suzuki R."/>
            <person name="Koshino H."/>
            <person name="Kumano T."/>
            <person name="Panthee S."/>
            <person name="Dairi T."/>
            <person name="Ishikawa J."/>
            <person name="Ikeda H."/>
            <person name="Sakaki Y."/>
            <person name="Osada H."/>
        </authorList>
    </citation>
    <scope>NUCLEOTIDE SEQUENCE [LARGE SCALE GENOMIC DNA]</scope>
    <source>
        <strain evidence="1 3">SN-593</strain>
    </source>
</reference>
<evidence type="ECO:0000313" key="1">
    <source>
        <dbReference type="EMBL" id="BBB00589.1"/>
    </source>
</evidence>
<dbReference type="EMBL" id="AP018365">
    <property type="protein sequence ID" value="BBB00642.1"/>
    <property type="molecule type" value="Genomic_DNA"/>
</dbReference>
<sequence>MTHPRMTTDEILAALAALPPDATDRARASLARDTAHHVPDPSQARQITASIAAAGHKMPLVYARLAAAFSLPPAPAEAQPDHGRDER</sequence>
<dbReference type="AlphaFoldDB" id="A0A7U3VRC7"/>
<name>A0A7U3VRC7_9ACTN</name>
<organism evidence="1 3">
    <name type="scientific">Actinacidiphila reveromycinica</name>
    <dbReference type="NCBI Taxonomy" id="659352"/>
    <lineage>
        <taxon>Bacteria</taxon>
        <taxon>Bacillati</taxon>
        <taxon>Actinomycetota</taxon>
        <taxon>Actinomycetes</taxon>
        <taxon>Kitasatosporales</taxon>
        <taxon>Streptomycetaceae</taxon>
        <taxon>Actinacidiphila</taxon>
    </lineage>
</organism>
<gene>
    <name evidence="2" type="ORF">RVR_10588</name>
    <name evidence="1" type="ORF">RVR_7723</name>
</gene>
<reference evidence="1 3" key="4">
    <citation type="journal article" date="2020" name="Sci. Rep.">
        <title>beta-carboline chemical signals induce reveromycin production through a LuxR family regulator in Streptomyces sp. SN-593.</title>
        <authorList>
            <person name="Panthee S."/>
            <person name="Kito N."/>
            <person name="Hayashi T."/>
            <person name="Shimizu T."/>
            <person name="Ishikawa J."/>
            <person name="Hamamoto H."/>
            <person name="Osada H."/>
            <person name="Takahashi S."/>
        </authorList>
    </citation>
    <scope>NUCLEOTIDE SEQUENCE [LARGE SCALE GENOMIC DNA]</scope>
    <source>
        <strain evidence="1 3">SN-593</strain>
    </source>
</reference>
<accession>A0A7U3VRC7</accession>
<keyword evidence="3" id="KW-1185">Reference proteome</keyword>
<dbReference type="KEGG" id="arev:RVR_10588"/>
<dbReference type="EMBL" id="AP018365">
    <property type="protein sequence ID" value="BBB00589.1"/>
    <property type="molecule type" value="Genomic_DNA"/>
</dbReference>
<reference evidence="1 3" key="2">
    <citation type="journal article" date="2011" name="J. Antibiot.">
        <title>Furaquinocins I and J: novel polyketide isoprenoid hybrid compounds from Streptomyces reveromyceticus SN-593.</title>
        <authorList>
            <person name="Panthee S."/>
            <person name="Takahashi S."/>
            <person name="Takagi H."/>
            <person name="Nogawa T."/>
            <person name="Oowada E."/>
            <person name="Uramoto M."/>
            <person name="Osada H."/>
        </authorList>
    </citation>
    <scope>NUCLEOTIDE SEQUENCE [LARGE SCALE GENOMIC DNA]</scope>
    <source>
        <strain evidence="1 3">SN-593</strain>
    </source>
</reference>
<dbReference type="KEGG" id="arev:RVR_7723"/>
<reference evidence="1 3" key="1">
    <citation type="journal article" date="2010" name="J. Bacteriol.">
        <title>Biochemical characterization of a novel indole prenyltransferase from Streptomyces sp. SN-593.</title>
        <authorList>
            <person name="Takahashi S."/>
            <person name="Takagi H."/>
            <person name="Toyoda A."/>
            <person name="Uramoto M."/>
            <person name="Nogawa T."/>
            <person name="Ueki M."/>
            <person name="Sakaki Y."/>
            <person name="Osada H."/>
        </authorList>
    </citation>
    <scope>NUCLEOTIDE SEQUENCE [LARGE SCALE GENOMIC DNA]</scope>
    <source>
        <strain evidence="1 3">SN-593</strain>
    </source>
</reference>
<evidence type="ECO:0000313" key="2">
    <source>
        <dbReference type="EMBL" id="BBB00642.1"/>
    </source>
</evidence>
<proteinExistence type="predicted"/>
<protein>
    <submittedName>
        <fullName evidence="1">Uncharacterized protein</fullName>
    </submittedName>
</protein>
<evidence type="ECO:0000313" key="3">
    <source>
        <dbReference type="Proteomes" id="UP000595703"/>
    </source>
</evidence>
<dbReference type="Proteomes" id="UP000595703">
    <property type="component" value="Chromosome"/>
</dbReference>